<feature type="transmembrane region" description="Helical" evidence="1">
    <location>
        <begin position="210"/>
        <end position="234"/>
    </location>
</feature>
<dbReference type="GO" id="GO:0005886">
    <property type="term" value="C:plasma membrane"/>
    <property type="evidence" value="ECO:0007669"/>
    <property type="project" value="UniProtKB-SubCell"/>
</dbReference>
<dbReference type="RefSeq" id="WP_109953532.1">
    <property type="nucleotide sequence ID" value="NZ_CP029551.1"/>
</dbReference>
<dbReference type="PANTHER" id="PTHR43471">
    <property type="entry name" value="ABC TRANSPORTER PERMEASE"/>
    <property type="match status" value="1"/>
</dbReference>
<organism evidence="2 3">
    <name type="scientific">Methylobacterium radiodurans</name>
    <dbReference type="NCBI Taxonomy" id="2202828"/>
    <lineage>
        <taxon>Bacteria</taxon>
        <taxon>Pseudomonadati</taxon>
        <taxon>Pseudomonadota</taxon>
        <taxon>Alphaproteobacteria</taxon>
        <taxon>Hyphomicrobiales</taxon>
        <taxon>Methylobacteriaceae</taxon>
        <taxon>Methylobacterium</taxon>
    </lineage>
</organism>
<accession>A0A2U8VX81</accession>
<dbReference type="KEGG" id="meti:DK427_23765"/>
<feature type="transmembrane region" description="Helical" evidence="1">
    <location>
        <begin position="246"/>
        <end position="267"/>
    </location>
</feature>
<keyword evidence="1" id="KW-1133">Transmembrane helix</keyword>
<dbReference type="PANTHER" id="PTHR43471:SF1">
    <property type="entry name" value="ABC TRANSPORTER PERMEASE PROTEIN NOSY-RELATED"/>
    <property type="match status" value="1"/>
</dbReference>
<dbReference type="AlphaFoldDB" id="A0A2U8VX81"/>
<evidence type="ECO:0008006" key="4">
    <source>
        <dbReference type="Google" id="ProtNLM"/>
    </source>
</evidence>
<sequence>MRRVGAELALLWRDARVRWIGAVLVLLMTVTGLGAWQSARQSGAEVARVTAAERARWLGQDAKNPHSADHYGLWAFRLSSPLAVLDPGTEPYMGRMVRIEAHLFNDAVYRAAQDAGPFDRAGLSDVSDIVGLVVPLVALLLGFAAFAADRERGTLRLALGNGAPPGPLFAARLAALTLVLVVLVCLPLLALGGVAVASLGTEGWQAWPRLVAWVGVQAVYGSTFLLVAMLASLLARTARGALTLSLAVWVALCVVAPRLATAGMAVVSPAPSYREARLRIEADLRPHRSAESSDARAQEALARYGVSDPQELPVDLRGLMMVENDHHAFAVYDRELGAFFAALSAQDAAFGWAGLLSPRIALQQVSQGLAGTDFAQHAHFVWSAEAYRRAISERMNAEIRDNPRRDGSALLAGPDLWRVIPAFSYTPLPLSRSFSEVRVPALALGLWLALLAAASVPLIRRLAP</sequence>
<name>A0A2U8VX81_9HYPH</name>
<dbReference type="EMBL" id="CP029551">
    <property type="protein sequence ID" value="AWN38375.1"/>
    <property type="molecule type" value="Genomic_DNA"/>
</dbReference>
<evidence type="ECO:0000256" key="1">
    <source>
        <dbReference type="SAM" id="Phobius"/>
    </source>
</evidence>
<keyword evidence="1" id="KW-0812">Transmembrane</keyword>
<feature type="transmembrane region" description="Helical" evidence="1">
    <location>
        <begin position="169"/>
        <end position="190"/>
    </location>
</feature>
<dbReference type="InterPro" id="IPR021913">
    <property type="entry name" value="DUF3526"/>
</dbReference>
<feature type="transmembrane region" description="Helical" evidence="1">
    <location>
        <begin position="20"/>
        <end position="39"/>
    </location>
</feature>
<dbReference type="GO" id="GO:0140359">
    <property type="term" value="F:ABC-type transporter activity"/>
    <property type="evidence" value="ECO:0007669"/>
    <property type="project" value="InterPro"/>
</dbReference>
<reference evidence="2 3" key="1">
    <citation type="submission" date="2018-05" db="EMBL/GenBank/DDBJ databases">
        <title>Complete Genome Sequence of Methylobacterium sp. 17Sr1-43.</title>
        <authorList>
            <person name="Srinivasan S."/>
        </authorList>
    </citation>
    <scope>NUCLEOTIDE SEQUENCE [LARGE SCALE GENOMIC DNA]</scope>
    <source>
        <strain evidence="2 3">17Sr1-43</strain>
    </source>
</reference>
<dbReference type="Pfam" id="PF12679">
    <property type="entry name" value="ABC2_membrane_2"/>
    <property type="match status" value="1"/>
</dbReference>
<keyword evidence="3" id="KW-1185">Reference proteome</keyword>
<keyword evidence="1" id="KW-0472">Membrane</keyword>
<proteinExistence type="predicted"/>
<feature type="transmembrane region" description="Helical" evidence="1">
    <location>
        <begin position="439"/>
        <end position="459"/>
    </location>
</feature>
<evidence type="ECO:0000313" key="2">
    <source>
        <dbReference type="EMBL" id="AWN38375.1"/>
    </source>
</evidence>
<dbReference type="OrthoDB" id="184009at2"/>
<gene>
    <name evidence="2" type="ORF">DK427_23765</name>
</gene>
<feature type="transmembrane region" description="Helical" evidence="1">
    <location>
        <begin position="129"/>
        <end position="148"/>
    </location>
</feature>
<dbReference type="Proteomes" id="UP000246058">
    <property type="component" value="Chromosome"/>
</dbReference>
<evidence type="ECO:0000313" key="3">
    <source>
        <dbReference type="Proteomes" id="UP000246058"/>
    </source>
</evidence>
<protein>
    <recommendedName>
        <fullName evidence="4">DUF3526 domain-containing protein</fullName>
    </recommendedName>
</protein>
<dbReference type="Pfam" id="PF12040">
    <property type="entry name" value="DUF3526"/>
    <property type="match status" value="1"/>
</dbReference>